<dbReference type="EMBL" id="LJOY01000030">
    <property type="protein sequence ID" value="OBQ25397.1"/>
    <property type="molecule type" value="Genomic_DNA"/>
</dbReference>
<evidence type="ECO:0000313" key="7">
    <source>
        <dbReference type="Proteomes" id="UP000092382"/>
    </source>
</evidence>
<dbReference type="InterPro" id="IPR021147">
    <property type="entry name" value="DUF697"/>
</dbReference>
<proteinExistence type="predicted"/>
<keyword evidence="2 5" id="KW-0812">Transmembrane</keyword>
<accession>A0A1B7VWN6</accession>
<dbReference type="AlphaFoldDB" id="A0A1B7VWN6"/>
<comment type="caution">
    <text evidence="6">The sequence shown here is derived from an EMBL/GenBank/DDBJ whole genome shotgun (WGS) entry which is preliminary data.</text>
</comment>
<evidence type="ECO:0000256" key="5">
    <source>
        <dbReference type="SAM" id="Phobius"/>
    </source>
</evidence>
<name>A0A1B7VWN6_APHFL</name>
<reference evidence="6 7" key="1">
    <citation type="submission" date="2015-09" db="EMBL/GenBank/DDBJ databases">
        <title>Whole genome shotgun sequence assembly of Aphanizomenon flos-aquae UKL13.</title>
        <authorList>
            <person name="Driscoll C."/>
        </authorList>
    </citation>
    <scope>NUCLEOTIDE SEQUENCE [LARGE SCALE GENOMIC DNA]</scope>
    <source>
        <strain evidence="6">MDT13</strain>
    </source>
</reference>
<keyword evidence="4 5" id="KW-0472">Membrane</keyword>
<protein>
    <recommendedName>
        <fullName evidence="8">GTP-binding protein</fullName>
    </recommendedName>
</protein>
<feature type="transmembrane region" description="Helical" evidence="5">
    <location>
        <begin position="12"/>
        <end position="27"/>
    </location>
</feature>
<dbReference type="Gene3D" id="3.40.50.300">
    <property type="entry name" value="P-loop containing nucleotide triphosphate hydrolases"/>
    <property type="match status" value="1"/>
</dbReference>
<organism evidence="6 7">
    <name type="scientific">Aphanizomenon flos-aquae LD13</name>
    <dbReference type="NCBI Taxonomy" id="1710894"/>
    <lineage>
        <taxon>Bacteria</taxon>
        <taxon>Bacillati</taxon>
        <taxon>Cyanobacteriota</taxon>
        <taxon>Cyanophyceae</taxon>
        <taxon>Nostocales</taxon>
        <taxon>Aphanizomenonaceae</taxon>
        <taxon>Aphanizomenon</taxon>
    </lineage>
</organism>
<dbReference type="STRING" id="1803587.GCA_001593825_01195"/>
<comment type="subcellular location">
    <subcellularLocation>
        <location evidence="1">Membrane</location>
        <topology evidence="1">Multi-pass membrane protein</topology>
    </subcellularLocation>
</comment>
<dbReference type="SUPFAM" id="SSF52540">
    <property type="entry name" value="P-loop containing nucleoside triphosphate hydrolases"/>
    <property type="match status" value="1"/>
</dbReference>
<keyword evidence="3 5" id="KW-1133">Transmembrane helix</keyword>
<evidence type="ECO:0000256" key="1">
    <source>
        <dbReference type="ARBA" id="ARBA00004141"/>
    </source>
</evidence>
<dbReference type="Pfam" id="PF05128">
    <property type="entry name" value="DUF697"/>
    <property type="match status" value="1"/>
</dbReference>
<evidence type="ECO:0000256" key="3">
    <source>
        <dbReference type="ARBA" id="ARBA00022989"/>
    </source>
</evidence>
<evidence type="ECO:0000313" key="6">
    <source>
        <dbReference type="EMBL" id="OBQ25397.1"/>
    </source>
</evidence>
<sequence length="483" mass="53083">MWRITIVKLQRPILVGGLGLSFFLWILDSWHDSIVPAGEFALLTALTVGGGLWLWRKNQPPLGQPLNDTIIDRVVVEQAIAQTQVIINQLAQEAANHPQLAILREKLAKLPLELNRKEISIAVTGGKSAGKSTVIKVIENTKNLPRMSVDFSETAPLFSVIGEDSDTIILSMIEKSDFVLFLTNGDLTDSEFQVLQRLKALKQPNLLVFNKQDQYQPSASATILQSLKQRISADVVAIAASPVPVKVRKYQEDGSFQEWMEQPTPDIQQLTQQLGEIIEQRREQLICNTTNRQVLLLKAEAKNCLNGVRRDQATPFIEQYQWIAAAAAFANPVPALDILATAAITAQMVIDLGNIYQQKISVGQARQVAVTMGSLILKLGLVELSTRAVTGILKTNIATFVAGGMVEGVSAAYLTRVAGLSLVVYFEQQEIAIAGGNVLDIDKLRQVLQNVFQQNQKIAVLEAFVKQGVKRLLPEVKAVEVIA</sequence>
<dbReference type="InterPro" id="IPR027417">
    <property type="entry name" value="P-loop_NTPase"/>
</dbReference>
<gene>
    <name evidence="6" type="ORF">AN481_10425</name>
</gene>
<dbReference type="PATRIC" id="fig|1710894.3.peg.4156"/>
<dbReference type="GO" id="GO:0016020">
    <property type="term" value="C:membrane"/>
    <property type="evidence" value="ECO:0007669"/>
    <property type="project" value="UniProtKB-SubCell"/>
</dbReference>
<evidence type="ECO:0008006" key="8">
    <source>
        <dbReference type="Google" id="ProtNLM"/>
    </source>
</evidence>
<evidence type="ECO:0000256" key="4">
    <source>
        <dbReference type="ARBA" id="ARBA00023136"/>
    </source>
</evidence>
<dbReference type="Proteomes" id="UP000092382">
    <property type="component" value="Unassembled WGS sequence"/>
</dbReference>
<evidence type="ECO:0000256" key="2">
    <source>
        <dbReference type="ARBA" id="ARBA00022692"/>
    </source>
</evidence>